<evidence type="ECO:0000313" key="2">
    <source>
        <dbReference type="Proteomes" id="UP000724584"/>
    </source>
</evidence>
<sequence length="84" mass="9417">MWEGEAPAKVRFGHDVIRDVGKAFLILHFVRGSCVPYLVLYRALWRYNWGQPGIGWLIYSALLSTSDAEMETNGDVGYGASEAH</sequence>
<name>A0ACB7P122_9PEZI</name>
<evidence type="ECO:0000313" key="1">
    <source>
        <dbReference type="EMBL" id="KAH6623542.1"/>
    </source>
</evidence>
<accession>A0ACB7P122</accession>
<organism evidence="1 2">
    <name type="scientific">Chaetomium tenue</name>
    <dbReference type="NCBI Taxonomy" id="1854479"/>
    <lineage>
        <taxon>Eukaryota</taxon>
        <taxon>Fungi</taxon>
        <taxon>Dikarya</taxon>
        <taxon>Ascomycota</taxon>
        <taxon>Pezizomycotina</taxon>
        <taxon>Sordariomycetes</taxon>
        <taxon>Sordariomycetidae</taxon>
        <taxon>Sordariales</taxon>
        <taxon>Chaetomiaceae</taxon>
        <taxon>Chaetomium</taxon>
    </lineage>
</organism>
<proteinExistence type="predicted"/>
<comment type="caution">
    <text evidence="1">The sequence shown here is derived from an EMBL/GenBank/DDBJ whole genome shotgun (WGS) entry which is preliminary data.</text>
</comment>
<protein>
    <submittedName>
        <fullName evidence="1">Uncharacterized protein</fullName>
    </submittedName>
</protein>
<reference evidence="1 2" key="1">
    <citation type="journal article" date="2021" name="Nat. Commun.">
        <title>Genetic determinants of endophytism in the Arabidopsis root mycobiome.</title>
        <authorList>
            <person name="Mesny F."/>
            <person name="Miyauchi S."/>
            <person name="Thiergart T."/>
            <person name="Pickel B."/>
            <person name="Atanasova L."/>
            <person name="Karlsson M."/>
            <person name="Huettel B."/>
            <person name="Barry K.W."/>
            <person name="Haridas S."/>
            <person name="Chen C."/>
            <person name="Bauer D."/>
            <person name="Andreopoulos W."/>
            <person name="Pangilinan J."/>
            <person name="LaButti K."/>
            <person name="Riley R."/>
            <person name="Lipzen A."/>
            <person name="Clum A."/>
            <person name="Drula E."/>
            <person name="Henrissat B."/>
            <person name="Kohler A."/>
            <person name="Grigoriev I.V."/>
            <person name="Martin F.M."/>
            <person name="Hacquard S."/>
        </authorList>
    </citation>
    <scope>NUCLEOTIDE SEQUENCE [LARGE SCALE GENOMIC DNA]</scope>
    <source>
        <strain evidence="1 2">MPI-SDFR-AT-0079</strain>
    </source>
</reference>
<dbReference type="Proteomes" id="UP000724584">
    <property type="component" value="Unassembled WGS sequence"/>
</dbReference>
<gene>
    <name evidence="1" type="ORF">F5144DRAFT_595687</name>
</gene>
<dbReference type="EMBL" id="JAGIZQ010000006">
    <property type="protein sequence ID" value="KAH6623542.1"/>
    <property type="molecule type" value="Genomic_DNA"/>
</dbReference>
<keyword evidence="2" id="KW-1185">Reference proteome</keyword>